<dbReference type="Gene3D" id="3.20.20.70">
    <property type="entry name" value="Aldolase class I"/>
    <property type="match status" value="1"/>
</dbReference>
<dbReference type="InterPro" id="IPR037396">
    <property type="entry name" value="FMN_HAD"/>
</dbReference>
<evidence type="ECO:0000256" key="1">
    <source>
        <dbReference type="ARBA" id="ARBA00001917"/>
    </source>
</evidence>
<evidence type="ECO:0000313" key="5">
    <source>
        <dbReference type="Proteomes" id="UP000536711"/>
    </source>
</evidence>
<dbReference type="GO" id="GO:0016491">
    <property type="term" value="F:oxidoreductase activity"/>
    <property type="evidence" value="ECO:0007669"/>
    <property type="project" value="UniProtKB-KW"/>
</dbReference>
<protein>
    <submittedName>
        <fullName evidence="4">CYB2-lactate dehydrogenase cytochrome b2</fullName>
    </submittedName>
</protein>
<dbReference type="PROSITE" id="PS51349">
    <property type="entry name" value="FMN_HYDROXY_ACID_DH_2"/>
    <property type="match status" value="1"/>
</dbReference>
<name>A0A8H4JBH9_9HYPO</name>
<feature type="domain" description="FMN hydroxy acid dehydrogenase" evidence="3">
    <location>
        <begin position="55"/>
        <end position="185"/>
    </location>
</feature>
<dbReference type="Proteomes" id="UP000536711">
    <property type="component" value="Unassembled WGS sequence"/>
</dbReference>
<sequence length="185" mass="20552">MSYNEIHSPSLIKNSLPRSCHVGILDTTTIDATWRGQEKDADSKPDATTDVVFKPGLSEVINLNDFERVAEKTVTTKPWAVIHTAFNDNLTRDANNIFLNRIWLRPEVMRKVGHINTRQILFGCDLSVPIYIAPTGGSKLSGAEGEITLARGAARTGIVQCFTTPSSYPHLEILETTEKHAFFQL</sequence>
<dbReference type="OrthoDB" id="1925334at2759"/>
<comment type="caution">
    <text evidence="4">The sequence shown here is derived from an EMBL/GenBank/DDBJ whole genome shotgun (WGS) entry which is preliminary data.</text>
</comment>
<dbReference type="PANTHER" id="PTHR10578:SF104">
    <property type="entry name" value="CYTOCHROME B2, MITOCHONDRIAL-RELATED"/>
    <property type="match status" value="1"/>
</dbReference>
<keyword evidence="5" id="KW-1185">Reference proteome</keyword>
<dbReference type="EMBL" id="JAADJF010000492">
    <property type="protein sequence ID" value="KAF4416004.1"/>
    <property type="molecule type" value="Genomic_DNA"/>
</dbReference>
<dbReference type="Pfam" id="PF01070">
    <property type="entry name" value="FMN_dh"/>
    <property type="match status" value="1"/>
</dbReference>
<proteinExistence type="predicted"/>
<dbReference type="PANTHER" id="PTHR10578">
    <property type="entry name" value="S -2-HYDROXY-ACID OXIDASE-RELATED"/>
    <property type="match status" value="1"/>
</dbReference>
<evidence type="ECO:0000313" key="4">
    <source>
        <dbReference type="EMBL" id="KAF4416004.1"/>
    </source>
</evidence>
<evidence type="ECO:0000259" key="3">
    <source>
        <dbReference type="PROSITE" id="PS51349"/>
    </source>
</evidence>
<gene>
    <name evidence="4" type="ORF">FACUT_12935</name>
</gene>
<dbReference type="InterPro" id="IPR013785">
    <property type="entry name" value="Aldolase_TIM"/>
</dbReference>
<evidence type="ECO:0000256" key="2">
    <source>
        <dbReference type="ARBA" id="ARBA00023002"/>
    </source>
</evidence>
<accession>A0A8H4JBH9</accession>
<comment type="cofactor">
    <cofactor evidence="1">
        <name>FMN</name>
        <dbReference type="ChEBI" id="CHEBI:58210"/>
    </cofactor>
</comment>
<keyword evidence="2" id="KW-0560">Oxidoreductase</keyword>
<dbReference type="InterPro" id="IPR000262">
    <property type="entry name" value="FMN-dep_DH"/>
</dbReference>
<dbReference type="AlphaFoldDB" id="A0A8H4JBH9"/>
<organism evidence="4 5">
    <name type="scientific">Fusarium acutatum</name>
    <dbReference type="NCBI Taxonomy" id="78861"/>
    <lineage>
        <taxon>Eukaryota</taxon>
        <taxon>Fungi</taxon>
        <taxon>Dikarya</taxon>
        <taxon>Ascomycota</taxon>
        <taxon>Pezizomycotina</taxon>
        <taxon>Sordariomycetes</taxon>
        <taxon>Hypocreomycetidae</taxon>
        <taxon>Hypocreales</taxon>
        <taxon>Nectriaceae</taxon>
        <taxon>Fusarium</taxon>
        <taxon>Fusarium fujikuroi species complex</taxon>
    </lineage>
</organism>
<reference evidence="4 5" key="1">
    <citation type="submission" date="2020-01" db="EMBL/GenBank/DDBJ databases">
        <title>Identification and distribution of gene clusters putatively required for synthesis of sphingolipid metabolism inhibitors in phylogenetically diverse species of the filamentous fungus Fusarium.</title>
        <authorList>
            <person name="Kim H.-S."/>
            <person name="Busman M."/>
            <person name="Brown D.W."/>
            <person name="Divon H."/>
            <person name="Uhlig S."/>
            <person name="Proctor R.H."/>
        </authorList>
    </citation>
    <scope>NUCLEOTIDE SEQUENCE [LARGE SCALE GENOMIC DNA]</scope>
    <source>
        <strain evidence="4 5">NRRL 13308</strain>
    </source>
</reference>
<dbReference type="SUPFAM" id="SSF51395">
    <property type="entry name" value="FMN-linked oxidoreductases"/>
    <property type="match status" value="1"/>
</dbReference>